<protein>
    <submittedName>
        <fullName evidence="2">Uncharacterized protein</fullName>
    </submittedName>
</protein>
<sequence>MRHRYELAFMQGSSLRRQNKERPLFQISRKNYAQTDREEEKDLIGSLAKKRLLTEGCTGRNSKQEKSSGQMKSDLDNSKILRGSYANCGGEEKGKKKDDWRTRDLQ</sequence>
<name>A0ABQ8TN51_PERAM</name>
<reference evidence="2 3" key="1">
    <citation type="journal article" date="2022" name="Allergy">
        <title>Genome assembly and annotation of Periplaneta americana reveal a comprehensive cockroach allergen profile.</title>
        <authorList>
            <person name="Wang L."/>
            <person name="Xiong Q."/>
            <person name="Saelim N."/>
            <person name="Wang L."/>
            <person name="Nong W."/>
            <person name="Wan A.T."/>
            <person name="Shi M."/>
            <person name="Liu X."/>
            <person name="Cao Q."/>
            <person name="Hui J.H.L."/>
            <person name="Sookrung N."/>
            <person name="Leung T.F."/>
            <person name="Tungtrongchitr A."/>
            <person name="Tsui S.K.W."/>
        </authorList>
    </citation>
    <scope>NUCLEOTIDE SEQUENCE [LARGE SCALE GENOMIC DNA]</scope>
    <source>
        <strain evidence="2">PWHHKU_190912</strain>
    </source>
</reference>
<feature type="compositionally biased region" description="Basic and acidic residues" evidence="1">
    <location>
        <begin position="90"/>
        <end position="106"/>
    </location>
</feature>
<comment type="caution">
    <text evidence="2">The sequence shown here is derived from an EMBL/GenBank/DDBJ whole genome shotgun (WGS) entry which is preliminary data.</text>
</comment>
<dbReference type="EMBL" id="JAJSOF020000005">
    <property type="protein sequence ID" value="KAJ4448060.1"/>
    <property type="molecule type" value="Genomic_DNA"/>
</dbReference>
<accession>A0ABQ8TN51</accession>
<proteinExistence type="predicted"/>
<feature type="region of interest" description="Disordered" evidence="1">
    <location>
        <begin position="55"/>
        <end position="106"/>
    </location>
</feature>
<gene>
    <name evidence="2" type="ORF">ANN_10072</name>
</gene>
<evidence type="ECO:0000313" key="2">
    <source>
        <dbReference type="EMBL" id="KAJ4448060.1"/>
    </source>
</evidence>
<evidence type="ECO:0000313" key="3">
    <source>
        <dbReference type="Proteomes" id="UP001148838"/>
    </source>
</evidence>
<keyword evidence="3" id="KW-1185">Reference proteome</keyword>
<feature type="region of interest" description="Disordered" evidence="1">
    <location>
        <begin position="20"/>
        <end position="41"/>
    </location>
</feature>
<organism evidence="2 3">
    <name type="scientific">Periplaneta americana</name>
    <name type="common">American cockroach</name>
    <name type="synonym">Blatta americana</name>
    <dbReference type="NCBI Taxonomy" id="6978"/>
    <lineage>
        <taxon>Eukaryota</taxon>
        <taxon>Metazoa</taxon>
        <taxon>Ecdysozoa</taxon>
        <taxon>Arthropoda</taxon>
        <taxon>Hexapoda</taxon>
        <taxon>Insecta</taxon>
        <taxon>Pterygota</taxon>
        <taxon>Neoptera</taxon>
        <taxon>Polyneoptera</taxon>
        <taxon>Dictyoptera</taxon>
        <taxon>Blattodea</taxon>
        <taxon>Blattoidea</taxon>
        <taxon>Blattidae</taxon>
        <taxon>Blattinae</taxon>
        <taxon>Periplaneta</taxon>
    </lineage>
</organism>
<dbReference type="Proteomes" id="UP001148838">
    <property type="component" value="Unassembled WGS sequence"/>
</dbReference>
<evidence type="ECO:0000256" key="1">
    <source>
        <dbReference type="SAM" id="MobiDB-lite"/>
    </source>
</evidence>